<gene>
    <name evidence="1" type="ORF">CDAR_316941</name>
</gene>
<dbReference type="EMBL" id="BPLQ01003893">
    <property type="protein sequence ID" value="GIY04110.1"/>
    <property type="molecule type" value="Genomic_DNA"/>
</dbReference>
<accession>A0AAV4Q3T8</accession>
<proteinExistence type="predicted"/>
<dbReference type="Proteomes" id="UP001054837">
    <property type="component" value="Unassembled WGS sequence"/>
</dbReference>
<comment type="caution">
    <text evidence="1">The sequence shown here is derived from an EMBL/GenBank/DDBJ whole genome shotgun (WGS) entry which is preliminary data.</text>
</comment>
<evidence type="ECO:0000313" key="1">
    <source>
        <dbReference type="EMBL" id="GIY04110.1"/>
    </source>
</evidence>
<reference evidence="1 2" key="1">
    <citation type="submission" date="2021-06" db="EMBL/GenBank/DDBJ databases">
        <title>Caerostris darwini draft genome.</title>
        <authorList>
            <person name="Kono N."/>
            <person name="Arakawa K."/>
        </authorList>
    </citation>
    <scope>NUCLEOTIDE SEQUENCE [LARGE SCALE GENOMIC DNA]</scope>
</reference>
<sequence>MNWGRPLSVAFEDEDGNCKNYPDITLRLRPPVVLENDGRFIENDGRLYEDRRELLLNLAEVVMKQLLHFIVKCNSPIALEDEEEKYVDLHDIPLTQHIPEVFENEGRIKLNPLLFYYTIEESFCCV</sequence>
<organism evidence="1 2">
    <name type="scientific">Caerostris darwini</name>
    <dbReference type="NCBI Taxonomy" id="1538125"/>
    <lineage>
        <taxon>Eukaryota</taxon>
        <taxon>Metazoa</taxon>
        <taxon>Ecdysozoa</taxon>
        <taxon>Arthropoda</taxon>
        <taxon>Chelicerata</taxon>
        <taxon>Arachnida</taxon>
        <taxon>Araneae</taxon>
        <taxon>Araneomorphae</taxon>
        <taxon>Entelegynae</taxon>
        <taxon>Araneoidea</taxon>
        <taxon>Araneidae</taxon>
        <taxon>Caerostris</taxon>
    </lineage>
</organism>
<dbReference type="AlphaFoldDB" id="A0AAV4Q3T8"/>
<protein>
    <submittedName>
        <fullName evidence="1">Uncharacterized protein</fullName>
    </submittedName>
</protein>
<evidence type="ECO:0000313" key="2">
    <source>
        <dbReference type="Proteomes" id="UP001054837"/>
    </source>
</evidence>
<keyword evidence="2" id="KW-1185">Reference proteome</keyword>
<name>A0AAV4Q3T8_9ARAC</name>